<keyword evidence="3" id="KW-1185">Reference proteome</keyword>
<dbReference type="EMBL" id="KI393569">
    <property type="protein sequence ID" value="ERN08257.1"/>
    <property type="molecule type" value="Genomic_DNA"/>
</dbReference>
<sequence length="241" mass="27830">MEIGPITPVPTWKLYRNPFYHHHHKQKHQRTPLPQNLHLKSMGFTSSLQAELDLAKTMIGQLKASVLSTQAQLESERKVRQRAELANRKLLGDLREARAAITEGLKNIERERADLGKEQAKVEKMKREVEEEKRMLRVAGAWREERVKMRLKEGHFLEERLVDLRPQGSTWASCTGVRSGGDVENPHIRRGMKGFVEFTRAVRQGAQRKRGVGMRGKREREKLRQILNHKRPIGLFGIDGI</sequence>
<dbReference type="OrthoDB" id="777875at2759"/>
<accession>W1PE98</accession>
<dbReference type="Gramene" id="ERN08257">
    <property type="protein sequence ID" value="ERN08257"/>
    <property type="gene ID" value="AMTR_s00018p00253870"/>
</dbReference>
<dbReference type="PANTHER" id="PTHR31071:SF7">
    <property type="entry name" value="OS04G0382800 PROTEIN"/>
    <property type="match status" value="1"/>
</dbReference>
<evidence type="ECO:0000313" key="2">
    <source>
        <dbReference type="EMBL" id="ERN08257.1"/>
    </source>
</evidence>
<gene>
    <name evidence="2" type="ORF">AMTR_s00018p00253870</name>
</gene>
<dbReference type="Proteomes" id="UP000017836">
    <property type="component" value="Unassembled WGS sequence"/>
</dbReference>
<proteinExistence type="predicted"/>
<dbReference type="InterPro" id="IPR043424">
    <property type="entry name" value="BLT-like"/>
</dbReference>
<evidence type="ECO:0000256" key="1">
    <source>
        <dbReference type="SAM" id="Coils"/>
    </source>
</evidence>
<name>W1PE98_AMBTC</name>
<feature type="coiled-coil region" evidence="1">
    <location>
        <begin position="80"/>
        <end position="135"/>
    </location>
</feature>
<protein>
    <submittedName>
        <fullName evidence="2">Uncharacterized protein</fullName>
    </submittedName>
</protein>
<evidence type="ECO:0000313" key="3">
    <source>
        <dbReference type="Proteomes" id="UP000017836"/>
    </source>
</evidence>
<organism evidence="2 3">
    <name type="scientific">Amborella trichopoda</name>
    <dbReference type="NCBI Taxonomy" id="13333"/>
    <lineage>
        <taxon>Eukaryota</taxon>
        <taxon>Viridiplantae</taxon>
        <taxon>Streptophyta</taxon>
        <taxon>Embryophyta</taxon>
        <taxon>Tracheophyta</taxon>
        <taxon>Spermatophyta</taxon>
        <taxon>Magnoliopsida</taxon>
        <taxon>Amborellales</taxon>
        <taxon>Amborellaceae</taxon>
        <taxon>Amborella</taxon>
    </lineage>
</organism>
<dbReference type="eggNOG" id="ENOG502QW9F">
    <property type="taxonomic scope" value="Eukaryota"/>
</dbReference>
<dbReference type="PANTHER" id="PTHR31071">
    <property type="entry name" value="GB|AAF24581.1"/>
    <property type="match status" value="1"/>
</dbReference>
<dbReference type="HOGENOM" id="CLU_057954_0_0_1"/>
<dbReference type="AlphaFoldDB" id="W1PE98"/>
<dbReference type="OMA" id="MRHRNPA"/>
<reference evidence="3" key="1">
    <citation type="journal article" date="2013" name="Science">
        <title>The Amborella genome and the evolution of flowering plants.</title>
        <authorList>
            <consortium name="Amborella Genome Project"/>
        </authorList>
    </citation>
    <scope>NUCLEOTIDE SEQUENCE [LARGE SCALE GENOMIC DNA]</scope>
</reference>
<keyword evidence="1" id="KW-0175">Coiled coil</keyword>